<evidence type="ECO:0000313" key="3">
    <source>
        <dbReference type="EMBL" id="MDO7842901.1"/>
    </source>
</evidence>
<gene>
    <name evidence="3" type="ORF">Q5H94_11240</name>
</gene>
<keyword evidence="1" id="KW-0732">Signal</keyword>
<evidence type="ECO:0000313" key="4">
    <source>
        <dbReference type="Proteomes" id="UP001176468"/>
    </source>
</evidence>
<feature type="chain" id="PRO_5045762446" evidence="1">
    <location>
        <begin position="19"/>
        <end position="92"/>
    </location>
</feature>
<feature type="domain" description="PepSY" evidence="2">
    <location>
        <begin position="26"/>
        <end position="83"/>
    </location>
</feature>
<evidence type="ECO:0000259" key="2">
    <source>
        <dbReference type="Pfam" id="PF03413"/>
    </source>
</evidence>
<feature type="signal peptide" evidence="1">
    <location>
        <begin position="1"/>
        <end position="18"/>
    </location>
</feature>
<accession>A0ABT9A1L9</accession>
<proteinExistence type="predicted"/>
<name>A0ABT9A1L9_9SPHN</name>
<keyword evidence="4" id="KW-1185">Reference proteome</keyword>
<comment type="caution">
    <text evidence="3">The sequence shown here is derived from an EMBL/GenBank/DDBJ whole genome shotgun (WGS) entry which is preliminary data.</text>
</comment>
<sequence length="92" mass="9647">MLSLTIATVLVASCPAAATPARPTPKIAPAAARAIALKRAPGQVKAAEYEYEKGGWRYSFDIAQGGRIHEIGADAMSGKVVEDMYETPGAKD</sequence>
<dbReference type="Pfam" id="PF03413">
    <property type="entry name" value="PepSY"/>
    <property type="match status" value="1"/>
</dbReference>
<dbReference type="RefSeq" id="WP_304561362.1">
    <property type="nucleotide sequence ID" value="NZ_JAUQSZ010000007.1"/>
</dbReference>
<protein>
    <submittedName>
        <fullName evidence="3">PepSY domain-containing protein</fullName>
    </submittedName>
</protein>
<evidence type="ECO:0000256" key="1">
    <source>
        <dbReference type="SAM" id="SignalP"/>
    </source>
</evidence>
<dbReference type="Gene3D" id="3.10.450.40">
    <property type="match status" value="1"/>
</dbReference>
<reference evidence="3" key="1">
    <citation type="submission" date="2023-07" db="EMBL/GenBank/DDBJ databases">
        <authorList>
            <person name="Kim M.K."/>
        </authorList>
    </citation>
    <scope>NUCLEOTIDE SEQUENCE</scope>
    <source>
        <strain evidence="3">CA1-15</strain>
    </source>
</reference>
<dbReference type="Proteomes" id="UP001176468">
    <property type="component" value="Unassembled WGS sequence"/>
</dbReference>
<organism evidence="3 4">
    <name type="scientific">Sphingomonas immobilis</name>
    <dbReference type="NCBI Taxonomy" id="3063997"/>
    <lineage>
        <taxon>Bacteria</taxon>
        <taxon>Pseudomonadati</taxon>
        <taxon>Pseudomonadota</taxon>
        <taxon>Alphaproteobacteria</taxon>
        <taxon>Sphingomonadales</taxon>
        <taxon>Sphingomonadaceae</taxon>
        <taxon>Sphingomonas</taxon>
    </lineage>
</organism>
<dbReference type="EMBL" id="JAUQSZ010000007">
    <property type="protein sequence ID" value="MDO7842901.1"/>
    <property type="molecule type" value="Genomic_DNA"/>
</dbReference>
<dbReference type="InterPro" id="IPR025711">
    <property type="entry name" value="PepSY"/>
</dbReference>